<dbReference type="Proteomes" id="UP001321486">
    <property type="component" value="Chromosome"/>
</dbReference>
<dbReference type="Gene3D" id="2.40.37.10">
    <property type="entry name" value="Lyase, Ornithine Decarboxylase, Chain A, domain 1"/>
    <property type="match status" value="1"/>
</dbReference>
<gene>
    <name evidence="5" type="primary">alr_3</name>
    <name evidence="5" type="ORF">GCM10025867_35640</name>
</gene>
<dbReference type="EMBL" id="AP027732">
    <property type="protein sequence ID" value="BDZ51323.1"/>
    <property type="molecule type" value="Genomic_DNA"/>
</dbReference>
<comment type="cofactor">
    <cofactor evidence="1">
        <name>pyridoxal 5'-phosphate</name>
        <dbReference type="ChEBI" id="CHEBI:597326"/>
    </cofactor>
</comment>
<dbReference type="PROSITE" id="PS00395">
    <property type="entry name" value="ALANINE_RACEMASE"/>
    <property type="match status" value="1"/>
</dbReference>
<dbReference type="InterPro" id="IPR009006">
    <property type="entry name" value="Ala_racemase/Decarboxylase_C"/>
</dbReference>
<proteinExistence type="predicted"/>
<dbReference type="Pfam" id="PF00842">
    <property type="entry name" value="Ala_racemase_C"/>
    <property type="match status" value="1"/>
</dbReference>
<evidence type="ECO:0000256" key="1">
    <source>
        <dbReference type="ARBA" id="ARBA00001933"/>
    </source>
</evidence>
<dbReference type="Gene3D" id="3.20.20.10">
    <property type="entry name" value="Alanine racemase"/>
    <property type="match status" value="1"/>
</dbReference>
<dbReference type="PRINTS" id="PR00992">
    <property type="entry name" value="ALARACEMASE"/>
</dbReference>
<dbReference type="InterPro" id="IPR011079">
    <property type="entry name" value="Ala_racemase_C"/>
</dbReference>
<dbReference type="NCBIfam" id="TIGR00492">
    <property type="entry name" value="alr"/>
    <property type="match status" value="1"/>
</dbReference>
<dbReference type="InterPro" id="IPR029066">
    <property type="entry name" value="PLP-binding_barrel"/>
</dbReference>
<accession>A0ABN6Y705</accession>
<keyword evidence="2" id="KW-0663">Pyridoxal phosphate</keyword>
<keyword evidence="3" id="KW-0413">Isomerase</keyword>
<keyword evidence="6" id="KW-1185">Reference proteome</keyword>
<protein>
    <submittedName>
        <fullName evidence="5">Alanine racemase</fullName>
    </submittedName>
</protein>
<evidence type="ECO:0000259" key="4">
    <source>
        <dbReference type="SMART" id="SM01005"/>
    </source>
</evidence>
<dbReference type="InterPro" id="IPR001608">
    <property type="entry name" value="Ala_racemase_N"/>
</dbReference>
<organism evidence="5 6">
    <name type="scientific">Frondihabitans sucicola</name>
    <dbReference type="NCBI Taxonomy" id="1268041"/>
    <lineage>
        <taxon>Bacteria</taxon>
        <taxon>Bacillati</taxon>
        <taxon>Actinomycetota</taxon>
        <taxon>Actinomycetes</taxon>
        <taxon>Micrococcales</taxon>
        <taxon>Microbacteriaceae</taxon>
        <taxon>Frondihabitans</taxon>
    </lineage>
</organism>
<evidence type="ECO:0000256" key="2">
    <source>
        <dbReference type="ARBA" id="ARBA00022898"/>
    </source>
</evidence>
<reference evidence="6" key="1">
    <citation type="journal article" date="2019" name="Int. J. Syst. Evol. Microbiol.">
        <title>The Global Catalogue of Microorganisms (GCM) 10K type strain sequencing project: providing services to taxonomists for standard genome sequencing and annotation.</title>
        <authorList>
            <consortium name="The Broad Institute Genomics Platform"/>
            <consortium name="The Broad Institute Genome Sequencing Center for Infectious Disease"/>
            <person name="Wu L."/>
            <person name="Ma J."/>
        </authorList>
    </citation>
    <scope>NUCLEOTIDE SEQUENCE [LARGE SCALE GENOMIC DNA]</scope>
    <source>
        <strain evidence="6">NBRC 108728</strain>
    </source>
</reference>
<evidence type="ECO:0000313" key="6">
    <source>
        <dbReference type="Proteomes" id="UP001321486"/>
    </source>
</evidence>
<dbReference type="SUPFAM" id="SSF50621">
    <property type="entry name" value="Alanine racemase C-terminal domain-like"/>
    <property type="match status" value="1"/>
</dbReference>
<feature type="domain" description="Alanine racemase C-terminal" evidence="4">
    <location>
        <begin position="244"/>
        <end position="312"/>
    </location>
</feature>
<sequence>MSGPHRPESLRRPVRLEIDSDAIAANTRLIDAATNADLLAVVKGDGYGHGAETVARAAVRGGARWLGVTGVDEGLRLREAGLAVPILSWLHAGRLDVATAQAECIDVAIGSFEDLADAVRTARGLRVHVLVDTGLAREGFAESDWPRAAELLAAAERRRRIRVVGLMSHLALAEHPGDPANARQRAAFGRAQALMRSAGLAPSILHLAATAATLTAKETPGTLARVGAGLVGIDLSGTHLLDPAMTLTAPLLDVRDVAAGTASGYGHLWRADRDTRLGLVPVGYADGLPAPLHLERRCSCAAVACPWSGRCP</sequence>
<dbReference type="Pfam" id="PF01168">
    <property type="entry name" value="Ala_racemase_N"/>
    <property type="match status" value="1"/>
</dbReference>
<dbReference type="SMART" id="SM01005">
    <property type="entry name" value="Ala_racemase_C"/>
    <property type="match status" value="1"/>
</dbReference>
<dbReference type="InterPro" id="IPR000821">
    <property type="entry name" value="Ala_racemase"/>
</dbReference>
<dbReference type="SUPFAM" id="SSF51419">
    <property type="entry name" value="PLP-binding barrel"/>
    <property type="match status" value="1"/>
</dbReference>
<evidence type="ECO:0000313" key="5">
    <source>
        <dbReference type="EMBL" id="BDZ51323.1"/>
    </source>
</evidence>
<name>A0ABN6Y705_9MICO</name>
<dbReference type="PANTHER" id="PTHR30511:SF0">
    <property type="entry name" value="ALANINE RACEMASE, CATABOLIC-RELATED"/>
    <property type="match status" value="1"/>
</dbReference>
<dbReference type="PANTHER" id="PTHR30511">
    <property type="entry name" value="ALANINE RACEMASE"/>
    <property type="match status" value="1"/>
</dbReference>
<dbReference type="InterPro" id="IPR020622">
    <property type="entry name" value="Ala_racemase_pyridoxalP-BS"/>
</dbReference>
<evidence type="ECO:0000256" key="3">
    <source>
        <dbReference type="ARBA" id="ARBA00023235"/>
    </source>
</evidence>